<evidence type="ECO:0000313" key="3">
    <source>
        <dbReference type="EMBL" id="KAK3695780.1"/>
    </source>
</evidence>
<proteinExistence type="predicted"/>
<feature type="compositionally biased region" description="Polar residues" evidence="1">
    <location>
        <begin position="71"/>
        <end position="82"/>
    </location>
</feature>
<dbReference type="EMBL" id="JAULSO010000001">
    <property type="protein sequence ID" value="KAK3695780.1"/>
    <property type="molecule type" value="Genomic_DNA"/>
</dbReference>
<evidence type="ECO:0000313" key="4">
    <source>
        <dbReference type="Proteomes" id="UP001270362"/>
    </source>
</evidence>
<reference evidence="3" key="1">
    <citation type="journal article" date="2023" name="Mol. Phylogenet. Evol.">
        <title>Genome-scale phylogeny and comparative genomics of the fungal order Sordariales.</title>
        <authorList>
            <person name="Hensen N."/>
            <person name="Bonometti L."/>
            <person name="Westerberg I."/>
            <person name="Brannstrom I.O."/>
            <person name="Guillou S."/>
            <person name="Cros-Aarteil S."/>
            <person name="Calhoun S."/>
            <person name="Haridas S."/>
            <person name="Kuo A."/>
            <person name="Mondo S."/>
            <person name="Pangilinan J."/>
            <person name="Riley R."/>
            <person name="LaButti K."/>
            <person name="Andreopoulos B."/>
            <person name="Lipzen A."/>
            <person name="Chen C."/>
            <person name="Yan M."/>
            <person name="Daum C."/>
            <person name="Ng V."/>
            <person name="Clum A."/>
            <person name="Steindorff A."/>
            <person name="Ohm R.A."/>
            <person name="Martin F."/>
            <person name="Silar P."/>
            <person name="Natvig D.O."/>
            <person name="Lalanne C."/>
            <person name="Gautier V."/>
            <person name="Ament-Velasquez S.L."/>
            <person name="Kruys A."/>
            <person name="Hutchinson M.I."/>
            <person name="Powell A.J."/>
            <person name="Barry K."/>
            <person name="Miller A.N."/>
            <person name="Grigoriev I.V."/>
            <person name="Debuchy R."/>
            <person name="Gladieux P."/>
            <person name="Hiltunen Thoren M."/>
            <person name="Johannesson H."/>
        </authorList>
    </citation>
    <scope>NUCLEOTIDE SEQUENCE</scope>
    <source>
        <strain evidence="3">CBS 314.62</strain>
    </source>
</reference>
<reference evidence="3" key="2">
    <citation type="submission" date="2023-06" db="EMBL/GenBank/DDBJ databases">
        <authorList>
            <consortium name="Lawrence Berkeley National Laboratory"/>
            <person name="Haridas S."/>
            <person name="Hensen N."/>
            <person name="Bonometti L."/>
            <person name="Westerberg I."/>
            <person name="Brannstrom I.O."/>
            <person name="Guillou S."/>
            <person name="Cros-Aarteil S."/>
            <person name="Calhoun S."/>
            <person name="Kuo A."/>
            <person name="Mondo S."/>
            <person name="Pangilinan J."/>
            <person name="Riley R."/>
            <person name="Labutti K."/>
            <person name="Andreopoulos B."/>
            <person name="Lipzen A."/>
            <person name="Chen C."/>
            <person name="Yanf M."/>
            <person name="Daum C."/>
            <person name="Ng V."/>
            <person name="Clum A."/>
            <person name="Steindorff A."/>
            <person name="Ohm R."/>
            <person name="Martin F."/>
            <person name="Silar P."/>
            <person name="Natvig D."/>
            <person name="Lalanne C."/>
            <person name="Gautier V."/>
            <person name="Ament-Velasquez S.L."/>
            <person name="Kruys A."/>
            <person name="Hutchinson M.I."/>
            <person name="Powell A.J."/>
            <person name="Barry K."/>
            <person name="Miller A.N."/>
            <person name="Grigoriev I.V."/>
            <person name="Debuchy R."/>
            <person name="Gladieux P."/>
            <person name="Thoren M.H."/>
            <person name="Johannesson H."/>
        </authorList>
    </citation>
    <scope>NUCLEOTIDE SEQUENCE</scope>
    <source>
        <strain evidence="3">CBS 314.62</strain>
    </source>
</reference>
<accession>A0AAE0XLT4</accession>
<organism evidence="3 4">
    <name type="scientific">Podospora appendiculata</name>
    <dbReference type="NCBI Taxonomy" id="314037"/>
    <lineage>
        <taxon>Eukaryota</taxon>
        <taxon>Fungi</taxon>
        <taxon>Dikarya</taxon>
        <taxon>Ascomycota</taxon>
        <taxon>Pezizomycotina</taxon>
        <taxon>Sordariomycetes</taxon>
        <taxon>Sordariomycetidae</taxon>
        <taxon>Sordariales</taxon>
        <taxon>Podosporaceae</taxon>
        <taxon>Podospora</taxon>
    </lineage>
</organism>
<dbReference type="Proteomes" id="UP001270362">
    <property type="component" value="Unassembled WGS sequence"/>
</dbReference>
<name>A0AAE0XLT4_9PEZI</name>
<dbReference type="AlphaFoldDB" id="A0AAE0XLT4"/>
<feature type="signal peptide" evidence="2">
    <location>
        <begin position="1"/>
        <end position="20"/>
    </location>
</feature>
<evidence type="ECO:0000256" key="1">
    <source>
        <dbReference type="SAM" id="MobiDB-lite"/>
    </source>
</evidence>
<feature type="chain" id="PRO_5042145287" evidence="2">
    <location>
        <begin position="21"/>
        <end position="171"/>
    </location>
</feature>
<feature type="region of interest" description="Disordered" evidence="1">
    <location>
        <begin position="70"/>
        <end position="171"/>
    </location>
</feature>
<keyword evidence="4" id="KW-1185">Reference proteome</keyword>
<keyword evidence="2" id="KW-0732">Signal</keyword>
<protein>
    <submittedName>
        <fullName evidence="3">Uncharacterized protein</fullName>
    </submittedName>
</protein>
<comment type="caution">
    <text evidence="3">The sequence shown here is derived from an EMBL/GenBank/DDBJ whole genome shotgun (WGS) entry which is preliminary data.</text>
</comment>
<gene>
    <name evidence="3" type="ORF">B0T22DRAFT_478404</name>
</gene>
<evidence type="ECO:0000256" key="2">
    <source>
        <dbReference type="SAM" id="SignalP"/>
    </source>
</evidence>
<sequence length="171" mass="18492">MHSPVILLFILTDLLGFAIAAQLPQGYTPLNRNITHLRNTDFFISPPARQDPHGSNYPFSSSRVWDAKLPSTLTSKNPSVPTETDEDSASYKTESEMPQPHPHESEPDNVMKSGRSAAEANMASSAPGTGRSGTYKGADYYEPESVPDTGADMNEIPPKSAVETSRNLGGE</sequence>
<feature type="compositionally biased region" description="Polar residues" evidence="1">
    <location>
        <begin position="162"/>
        <end position="171"/>
    </location>
</feature>